<reference evidence="2 3" key="1">
    <citation type="submission" date="2018-05" db="EMBL/GenBank/DDBJ databases">
        <title>Genetic diversity of glacier-inhabiting Cryobacterium bacteria in China and description of Cryobacterium mengkeensis sp. nov. and Arthrobacter glacialis sp. nov.</title>
        <authorList>
            <person name="Liu Q."/>
            <person name="Xin Y.-H."/>
        </authorList>
    </citation>
    <scope>NUCLEOTIDE SEQUENCE [LARGE SCALE GENOMIC DNA]</scope>
    <source>
        <strain evidence="2 3">SK-1</strain>
    </source>
</reference>
<dbReference type="InterPro" id="IPR035986">
    <property type="entry name" value="PKD_dom_sf"/>
</dbReference>
<accession>A0A318A0R7</accession>
<dbReference type="InterPro" id="IPR000601">
    <property type="entry name" value="PKD_dom"/>
</dbReference>
<feature type="domain" description="PKD" evidence="1">
    <location>
        <begin position="38"/>
        <end position="91"/>
    </location>
</feature>
<dbReference type="AlphaFoldDB" id="A0A318A0R7"/>
<proteinExistence type="predicted"/>
<evidence type="ECO:0000313" key="2">
    <source>
        <dbReference type="EMBL" id="PXA70684.1"/>
    </source>
</evidence>
<gene>
    <name evidence="2" type="ORF">CTB96_06260</name>
</gene>
<dbReference type="EMBL" id="QHLY01000007">
    <property type="protein sequence ID" value="PXA70684.1"/>
    <property type="molecule type" value="Genomic_DNA"/>
</dbReference>
<dbReference type="PROSITE" id="PS50093">
    <property type="entry name" value="PKD"/>
    <property type="match status" value="1"/>
</dbReference>
<dbReference type="Proteomes" id="UP000246722">
    <property type="component" value="Unassembled WGS sequence"/>
</dbReference>
<name>A0A318A0R7_9MICO</name>
<evidence type="ECO:0000313" key="3">
    <source>
        <dbReference type="Proteomes" id="UP000246722"/>
    </source>
</evidence>
<sequence>MEPDGWLVVGIPTNFFASASPHVHRGPLLGAPADVRFTPVGFRWDYGDGTSATAETGGSSWAALNLPEFSETSTSHVFEQTGTLTIRLVVSYSAEYSFAGSEWRPVQGLLEVPASPITAIADRAGTVLVAESCSTDPGGPGC</sequence>
<organism evidence="2 3">
    <name type="scientific">Cryobacterium arcticum</name>
    <dbReference type="NCBI Taxonomy" id="670052"/>
    <lineage>
        <taxon>Bacteria</taxon>
        <taxon>Bacillati</taxon>
        <taxon>Actinomycetota</taxon>
        <taxon>Actinomycetes</taxon>
        <taxon>Micrococcales</taxon>
        <taxon>Microbacteriaceae</taxon>
        <taxon>Cryobacterium</taxon>
    </lineage>
</organism>
<comment type="caution">
    <text evidence="2">The sequence shown here is derived from an EMBL/GenBank/DDBJ whole genome shotgun (WGS) entry which is preliminary data.</text>
</comment>
<dbReference type="SUPFAM" id="SSF49299">
    <property type="entry name" value="PKD domain"/>
    <property type="match status" value="1"/>
</dbReference>
<dbReference type="GO" id="GO:0005975">
    <property type="term" value="P:carbohydrate metabolic process"/>
    <property type="evidence" value="ECO:0007669"/>
    <property type="project" value="UniProtKB-ARBA"/>
</dbReference>
<dbReference type="Gene3D" id="2.60.40.10">
    <property type="entry name" value="Immunoglobulins"/>
    <property type="match status" value="1"/>
</dbReference>
<protein>
    <recommendedName>
        <fullName evidence="1">PKD domain-containing protein</fullName>
    </recommendedName>
</protein>
<evidence type="ECO:0000259" key="1">
    <source>
        <dbReference type="PROSITE" id="PS50093"/>
    </source>
</evidence>
<keyword evidence="3" id="KW-1185">Reference proteome</keyword>
<dbReference type="InterPro" id="IPR013783">
    <property type="entry name" value="Ig-like_fold"/>
</dbReference>
<dbReference type="Pfam" id="PF00801">
    <property type="entry name" value="PKD"/>
    <property type="match status" value="1"/>
</dbReference>